<gene>
    <name evidence="1" type="ORF">RJ53_07195</name>
</gene>
<evidence type="ECO:0000313" key="1">
    <source>
        <dbReference type="EMBL" id="MBR1369288.1"/>
    </source>
</evidence>
<keyword evidence="2" id="KW-1185">Reference proteome</keyword>
<reference evidence="1" key="1">
    <citation type="submission" date="2014-12" db="EMBL/GenBank/DDBJ databases">
        <authorList>
            <person name="Huang H.-H."/>
            <person name="Chen S.-C."/>
            <person name="Lai M.-C."/>
        </authorList>
    </citation>
    <scope>NUCLEOTIDE SEQUENCE</scope>
    <source>
        <strain evidence="1">K1F9705b</strain>
    </source>
</reference>
<name>A0A8J7WAQ6_9EURY</name>
<proteinExistence type="predicted"/>
<dbReference type="AlphaFoldDB" id="A0A8J7WAQ6"/>
<comment type="caution">
    <text evidence="1">The sequence shown here is derived from an EMBL/GenBank/DDBJ whole genome shotgun (WGS) entry which is preliminary data.</text>
</comment>
<protein>
    <submittedName>
        <fullName evidence="1">Uncharacterized protein</fullName>
    </submittedName>
</protein>
<dbReference type="Proteomes" id="UP000730161">
    <property type="component" value="Unassembled WGS sequence"/>
</dbReference>
<organism evidence="1 2">
    <name type="scientific">Methanocalculus chunghsingensis</name>
    <dbReference type="NCBI Taxonomy" id="156457"/>
    <lineage>
        <taxon>Archaea</taxon>
        <taxon>Methanobacteriati</taxon>
        <taxon>Methanobacteriota</taxon>
        <taxon>Stenosarchaea group</taxon>
        <taxon>Methanomicrobia</taxon>
        <taxon>Methanomicrobiales</taxon>
        <taxon>Methanocalculaceae</taxon>
        <taxon>Methanocalculus</taxon>
    </lineage>
</organism>
<evidence type="ECO:0000313" key="2">
    <source>
        <dbReference type="Proteomes" id="UP000730161"/>
    </source>
</evidence>
<sequence>MTNILEPSLVLTPARADITSGDTHVWLIRYNPDSGPDAVKTIVIDFGDGTLPETHETTEGQDSVEIPHRYEYVRPPRGKYTGKTFFPTLTATGARGGKKTITRAASVTVASK</sequence>
<dbReference type="EMBL" id="JWHL01000011">
    <property type="protein sequence ID" value="MBR1369288.1"/>
    <property type="molecule type" value="Genomic_DNA"/>
</dbReference>
<accession>A0A8J7WAQ6</accession>
<dbReference type="RefSeq" id="WP_211530991.1">
    <property type="nucleotide sequence ID" value="NZ_JWHL01000011.1"/>
</dbReference>